<dbReference type="InterPro" id="IPR038404">
    <property type="entry name" value="TRAP_DctP_sf"/>
</dbReference>
<keyword evidence="1 2" id="KW-0732">Signal</keyword>
<evidence type="ECO:0000256" key="1">
    <source>
        <dbReference type="ARBA" id="ARBA00022729"/>
    </source>
</evidence>
<feature type="chain" id="PRO_5045040186" description="TRAP-type C4-dicarboxylate transport system substrate-binding protein" evidence="2">
    <location>
        <begin position="25"/>
        <end position="409"/>
    </location>
</feature>
<feature type="signal peptide" evidence="2">
    <location>
        <begin position="1"/>
        <end position="24"/>
    </location>
</feature>
<reference evidence="4" key="1">
    <citation type="journal article" date="2019" name="Int. J. Syst. Evol. Microbiol.">
        <title>The Global Catalogue of Microorganisms (GCM) 10K type strain sequencing project: providing services to taxonomists for standard genome sequencing and annotation.</title>
        <authorList>
            <consortium name="The Broad Institute Genomics Platform"/>
            <consortium name="The Broad Institute Genome Sequencing Center for Infectious Disease"/>
            <person name="Wu L."/>
            <person name="Ma J."/>
        </authorList>
    </citation>
    <scope>NUCLEOTIDE SEQUENCE [LARGE SCALE GENOMIC DNA]</scope>
    <source>
        <strain evidence="4">JCM 8201</strain>
    </source>
</reference>
<keyword evidence="4" id="KW-1185">Reference proteome</keyword>
<dbReference type="PROSITE" id="PS51257">
    <property type="entry name" value="PROKAR_LIPOPROTEIN"/>
    <property type="match status" value="1"/>
</dbReference>
<evidence type="ECO:0000313" key="4">
    <source>
        <dbReference type="Proteomes" id="UP001501842"/>
    </source>
</evidence>
<dbReference type="Proteomes" id="UP001501842">
    <property type="component" value="Unassembled WGS sequence"/>
</dbReference>
<dbReference type="Pfam" id="PF03480">
    <property type="entry name" value="DctP"/>
    <property type="match status" value="1"/>
</dbReference>
<name>A0ABP6H6V2_9ACTN</name>
<dbReference type="PANTHER" id="PTHR33376">
    <property type="match status" value="1"/>
</dbReference>
<sequence length="409" mass="43004">MTLKSLMTHASLLVSAALVLSACAETGSAGDQSGGSGLPAASTKAEFQKALADMSPVDLNVQTLGSKGSADDAKDEEYMAAITDWSGGKITFTVNYAQSVATGAEIDKAVSTGLLDMATVIPSYNPTLYPTFTALNNVSGVLGNDPVASMLQSQAWWLGVPASLPSFDEEFQKQGLQVLVSGYSSAPHSIQCTKERRGAGDFKGAVIRSSEAKVKEQIATVGAEAANISTAEAFEALQRGVVDCEVTSMRVSAKSGTLEEAHFVTTAPIGYNAATLVMNDGVWDKLPLAARQLFHDRLDVYLQANIKSGWKANSEALGIVQKAGGSVEPASDEVAAKFTQVNESLLGKADPAVAKAAREYAETWAAKATELGFSATDWSDFLSWFAGDPDPKPFVDAITTDILAEDRPE</sequence>
<protein>
    <recommendedName>
        <fullName evidence="5">TRAP-type C4-dicarboxylate transport system substrate-binding protein</fullName>
    </recommendedName>
</protein>
<organism evidence="3 4">
    <name type="scientific">Actinocorallia aurantiaca</name>
    <dbReference type="NCBI Taxonomy" id="46204"/>
    <lineage>
        <taxon>Bacteria</taxon>
        <taxon>Bacillati</taxon>
        <taxon>Actinomycetota</taxon>
        <taxon>Actinomycetes</taxon>
        <taxon>Streptosporangiales</taxon>
        <taxon>Thermomonosporaceae</taxon>
        <taxon>Actinocorallia</taxon>
    </lineage>
</organism>
<proteinExistence type="predicted"/>
<evidence type="ECO:0000256" key="2">
    <source>
        <dbReference type="SAM" id="SignalP"/>
    </source>
</evidence>
<evidence type="ECO:0008006" key="5">
    <source>
        <dbReference type="Google" id="ProtNLM"/>
    </source>
</evidence>
<dbReference type="Gene3D" id="3.40.190.170">
    <property type="entry name" value="Bacterial extracellular solute-binding protein, family 7"/>
    <property type="match status" value="1"/>
</dbReference>
<comment type="caution">
    <text evidence="3">The sequence shown here is derived from an EMBL/GenBank/DDBJ whole genome shotgun (WGS) entry which is preliminary data.</text>
</comment>
<evidence type="ECO:0000313" key="3">
    <source>
        <dbReference type="EMBL" id="GAA2736676.1"/>
    </source>
</evidence>
<dbReference type="NCBIfam" id="NF037995">
    <property type="entry name" value="TRAP_S1"/>
    <property type="match status" value="1"/>
</dbReference>
<dbReference type="PANTHER" id="PTHR33376:SF15">
    <property type="entry name" value="BLL6794 PROTEIN"/>
    <property type="match status" value="1"/>
</dbReference>
<dbReference type="InterPro" id="IPR018389">
    <property type="entry name" value="DctP_fam"/>
</dbReference>
<gene>
    <name evidence="3" type="ORF">GCM10010439_64360</name>
</gene>
<accession>A0ABP6H6V2</accession>
<dbReference type="EMBL" id="BAAATZ010000033">
    <property type="protein sequence ID" value="GAA2736676.1"/>
    <property type="molecule type" value="Genomic_DNA"/>
</dbReference>
<dbReference type="RefSeq" id="WP_344456345.1">
    <property type="nucleotide sequence ID" value="NZ_BAAATZ010000033.1"/>
</dbReference>